<keyword evidence="3" id="KW-1185">Reference proteome</keyword>
<proteinExistence type="predicted"/>
<feature type="compositionally biased region" description="Pro residues" evidence="1">
    <location>
        <begin position="488"/>
        <end position="499"/>
    </location>
</feature>
<dbReference type="EMBL" id="BFAD01000009">
    <property type="protein sequence ID" value="GBE86148.1"/>
    <property type="molecule type" value="Genomic_DNA"/>
</dbReference>
<dbReference type="OrthoDB" id="3357341at2759"/>
<feature type="compositionally biased region" description="Basic and acidic residues" evidence="1">
    <location>
        <begin position="398"/>
        <end position="412"/>
    </location>
</feature>
<name>A0A401GV98_9APHY</name>
<feature type="region of interest" description="Disordered" evidence="1">
    <location>
        <begin position="197"/>
        <end position="233"/>
    </location>
</feature>
<dbReference type="Proteomes" id="UP000287166">
    <property type="component" value="Unassembled WGS sequence"/>
</dbReference>
<dbReference type="InParanoid" id="A0A401GV98"/>
<dbReference type="STRING" id="139825.A0A401GV98"/>
<evidence type="ECO:0000256" key="1">
    <source>
        <dbReference type="SAM" id="MobiDB-lite"/>
    </source>
</evidence>
<evidence type="ECO:0000313" key="3">
    <source>
        <dbReference type="Proteomes" id="UP000287166"/>
    </source>
</evidence>
<feature type="compositionally biased region" description="Basic and acidic residues" evidence="1">
    <location>
        <begin position="421"/>
        <end position="435"/>
    </location>
</feature>
<feature type="region of interest" description="Disordered" evidence="1">
    <location>
        <begin position="393"/>
        <end position="511"/>
    </location>
</feature>
<sequence length="511" mass="56472">MSLDQNLFTLHISPNADDPTIVDLADPAGNLHYRKQLVPGNVYVINVYDPLSESLLATATAPSAISKHKTIQLHNPETIVELKSTGTLSFKWSFKWEEHEFEWRREECFIIRKPDPAVLVAVTKEPAGRLRTTSIQMLDYNLNRFDVQDRKGLEILILTALLTLHDTNEAYHTPSTDEPVSTTPLLPTAITGLLGFGTRRTPSESRGAPANLSDSASASSEAVPALPPKPAPRTGVELIAEKHMLRSMQGVGEANEVEVDSEGAVEEYAAYAAGLLKDEAMLFITVRSASAAQVPRVLRVVEETKRLRHKSGIADEEELHQYVVYDTAPAKGLRRINLDDPAPATKGKAYVPPTSLMVHLSKIDMPELRPPIETNRDLRLEVDASYNVTYTPVRDKRKMTVKEKEKLPDRKREKERRKASKDHDRGTVHHPEPNKSMRPTGSRLSPPLQNASLHAPPPFPPRGASPGYGWSPPAPTGYPSAASYPLGFAPPPPIAPRPQHPSTGILDWARR</sequence>
<dbReference type="GeneID" id="38783065"/>
<feature type="compositionally biased region" description="Polar residues" evidence="1">
    <location>
        <begin position="437"/>
        <end position="452"/>
    </location>
</feature>
<organism evidence="2 3">
    <name type="scientific">Sparassis crispa</name>
    <dbReference type="NCBI Taxonomy" id="139825"/>
    <lineage>
        <taxon>Eukaryota</taxon>
        <taxon>Fungi</taxon>
        <taxon>Dikarya</taxon>
        <taxon>Basidiomycota</taxon>
        <taxon>Agaricomycotina</taxon>
        <taxon>Agaricomycetes</taxon>
        <taxon>Polyporales</taxon>
        <taxon>Sparassidaceae</taxon>
        <taxon>Sparassis</taxon>
    </lineage>
</organism>
<dbReference type="RefSeq" id="XP_027617061.1">
    <property type="nucleotide sequence ID" value="XM_027761260.1"/>
</dbReference>
<accession>A0A401GV98</accession>
<comment type="caution">
    <text evidence="2">The sequence shown here is derived from an EMBL/GenBank/DDBJ whole genome shotgun (WGS) entry which is preliminary data.</text>
</comment>
<dbReference type="AlphaFoldDB" id="A0A401GV98"/>
<protein>
    <submittedName>
        <fullName evidence="2">Uncharacterized protein</fullName>
    </submittedName>
</protein>
<evidence type="ECO:0000313" key="2">
    <source>
        <dbReference type="EMBL" id="GBE86148.1"/>
    </source>
</evidence>
<gene>
    <name evidence="2" type="ORF">SCP_0900250</name>
</gene>
<reference evidence="2 3" key="1">
    <citation type="journal article" date="2018" name="Sci. Rep.">
        <title>Genome sequence of the cauliflower mushroom Sparassis crispa (Hanabiratake) and its association with beneficial usage.</title>
        <authorList>
            <person name="Kiyama R."/>
            <person name="Furutani Y."/>
            <person name="Kawaguchi K."/>
            <person name="Nakanishi T."/>
        </authorList>
    </citation>
    <scope>NUCLEOTIDE SEQUENCE [LARGE SCALE GENOMIC DNA]</scope>
</reference>